<dbReference type="AlphaFoldDB" id="A0A9D4UD05"/>
<dbReference type="PROSITE" id="PS50090">
    <property type="entry name" value="MYB_LIKE"/>
    <property type="match status" value="1"/>
</dbReference>
<keyword evidence="4" id="KW-0804">Transcription</keyword>
<evidence type="ECO:0000256" key="4">
    <source>
        <dbReference type="ARBA" id="ARBA00023163"/>
    </source>
</evidence>
<dbReference type="CDD" id="cd12203">
    <property type="entry name" value="GT1"/>
    <property type="match status" value="1"/>
</dbReference>
<feature type="region of interest" description="Disordered" evidence="6">
    <location>
        <begin position="178"/>
        <end position="235"/>
    </location>
</feature>
<keyword evidence="9" id="KW-1185">Reference proteome</keyword>
<evidence type="ECO:0000256" key="6">
    <source>
        <dbReference type="SAM" id="MobiDB-lite"/>
    </source>
</evidence>
<dbReference type="InterPro" id="IPR001005">
    <property type="entry name" value="SANT/Myb"/>
</dbReference>
<evidence type="ECO:0000313" key="9">
    <source>
        <dbReference type="Proteomes" id="UP000886520"/>
    </source>
</evidence>
<reference evidence="8" key="1">
    <citation type="submission" date="2021-01" db="EMBL/GenBank/DDBJ databases">
        <title>Adiantum capillus-veneris genome.</title>
        <authorList>
            <person name="Fang Y."/>
            <person name="Liao Q."/>
        </authorList>
    </citation>
    <scope>NUCLEOTIDE SEQUENCE</scope>
    <source>
        <strain evidence="8">H3</strain>
        <tissue evidence="8">Leaf</tissue>
    </source>
</reference>
<keyword evidence="2" id="KW-0805">Transcription regulation</keyword>
<dbReference type="FunFam" id="1.10.10.60:FF:000032">
    <property type="entry name" value="Zinc finger and SCAN domain-containing 20"/>
    <property type="match status" value="1"/>
</dbReference>
<proteinExistence type="predicted"/>
<evidence type="ECO:0000256" key="2">
    <source>
        <dbReference type="ARBA" id="ARBA00023015"/>
    </source>
</evidence>
<dbReference type="GO" id="GO:0010468">
    <property type="term" value="P:regulation of gene expression"/>
    <property type="evidence" value="ECO:0007669"/>
    <property type="project" value="UniProtKB-ARBA"/>
</dbReference>
<evidence type="ECO:0000313" key="8">
    <source>
        <dbReference type="EMBL" id="KAI5065397.1"/>
    </source>
</evidence>
<accession>A0A9D4UD05</accession>
<feature type="compositionally biased region" description="Acidic residues" evidence="6">
    <location>
        <begin position="196"/>
        <end position="210"/>
    </location>
</feature>
<protein>
    <recommendedName>
        <fullName evidence="7">Myb-like domain-containing protein</fullName>
    </recommendedName>
</protein>
<organism evidence="8 9">
    <name type="scientific">Adiantum capillus-veneris</name>
    <name type="common">Maidenhair fern</name>
    <dbReference type="NCBI Taxonomy" id="13818"/>
    <lineage>
        <taxon>Eukaryota</taxon>
        <taxon>Viridiplantae</taxon>
        <taxon>Streptophyta</taxon>
        <taxon>Embryophyta</taxon>
        <taxon>Tracheophyta</taxon>
        <taxon>Polypodiopsida</taxon>
        <taxon>Polypodiidae</taxon>
        <taxon>Polypodiales</taxon>
        <taxon>Pteridineae</taxon>
        <taxon>Pteridaceae</taxon>
        <taxon>Vittarioideae</taxon>
        <taxon>Adiantum</taxon>
    </lineage>
</organism>
<dbReference type="Gene3D" id="1.10.10.60">
    <property type="entry name" value="Homeodomain-like"/>
    <property type="match status" value="1"/>
</dbReference>
<dbReference type="PANTHER" id="PTHR21654:SF84">
    <property type="entry name" value="SI:DKEY-66I24.7"/>
    <property type="match status" value="1"/>
</dbReference>
<comment type="caution">
    <text evidence="8">The sequence shown here is derived from an EMBL/GenBank/DDBJ whole genome shotgun (WGS) entry which is preliminary data.</text>
</comment>
<evidence type="ECO:0000259" key="7">
    <source>
        <dbReference type="PROSITE" id="PS50090"/>
    </source>
</evidence>
<sequence>MALRPQHQQQQQQSWPESLAAMAAFPLHMNPALLVAGGAADMGATPSHVPPHVPSHGSVAASSLSMVSNTANGAKREERMGQWSYQETKDFIAIRSELERDFTHAKRNKSLWETIASKMKERGYNRSGEQCKLKWKNLYNRYKAAAISQGTETCPFYEELHAIFSDPHRALDGLCAEPSSATKSRKGALGERSSEDLSDDDDDDDEESEEDNKVKRPIKKARKADVRERVRPNAEKCRANSMQEVLEEFFQQQQRMEMEWMEALHRREDERRRREQEWREAMEKLERERIAREEMWRDREDQRRSQEEMRARKRDALFSALLSRLTKEE</sequence>
<evidence type="ECO:0000256" key="1">
    <source>
        <dbReference type="ARBA" id="ARBA00004123"/>
    </source>
</evidence>
<dbReference type="SUPFAM" id="SSF46689">
    <property type="entry name" value="Homeodomain-like"/>
    <property type="match status" value="1"/>
</dbReference>
<dbReference type="Pfam" id="PF13837">
    <property type="entry name" value="Myb_DNA-bind_4"/>
    <property type="match status" value="1"/>
</dbReference>
<dbReference type="SMART" id="SM00717">
    <property type="entry name" value="SANT"/>
    <property type="match status" value="1"/>
</dbReference>
<dbReference type="OrthoDB" id="691673at2759"/>
<dbReference type="PANTHER" id="PTHR21654">
    <property type="entry name" value="FI21293P1"/>
    <property type="match status" value="1"/>
</dbReference>
<feature type="domain" description="Myb-like" evidence="7">
    <location>
        <begin position="75"/>
        <end position="139"/>
    </location>
</feature>
<dbReference type="EMBL" id="JABFUD020000019">
    <property type="protein sequence ID" value="KAI5065397.1"/>
    <property type="molecule type" value="Genomic_DNA"/>
</dbReference>
<dbReference type="InterPro" id="IPR044822">
    <property type="entry name" value="Myb_DNA-bind_4"/>
</dbReference>
<dbReference type="GO" id="GO:0005634">
    <property type="term" value="C:nucleus"/>
    <property type="evidence" value="ECO:0007669"/>
    <property type="project" value="UniProtKB-SubCell"/>
</dbReference>
<keyword evidence="3" id="KW-0238">DNA-binding</keyword>
<dbReference type="GO" id="GO:0003677">
    <property type="term" value="F:DNA binding"/>
    <property type="evidence" value="ECO:0007669"/>
    <property type="project" value="UniProtKB-KW"/>
</dbReference>
<gene>
    <name evidence="8" type="ORF">GOP47_0020092</name>
</gene>
<keyword evidence="5" id="KW-0539">Nucleus</keyword>
<name>A0A9D4UD05_ADICA</name>
<comment type="subcellular location">
    <subcellularLocation>
        <location evidence="1">Nucleus</location>
    </subcellularLocation>
</comment>
<dbReference type="InterPro" id="IPR009057">
    <property type="entry name" value="Homeodomain-like_sf"/>
</dbReference>
<evidence type="ECO:0000256" key="5">
    <source>
        <dbReference type="ARBA" id="ARBA00023242"/>
    </source>
</evidence>
<dbReference type="Proteomes" id="UP000886520">
    <property type="component" value="Chromosome 19"/>
</dbReference>
<feature type="compositionally biased region" description="Basic and acidic residues" evidence="6">
    <location>
        <begin position="223"/>
        <end position="235"/>
    </location>
</feature>
<evidence type="ECO:0000256" key="3">
    <source>
        <dbReference type="ARBA" id="ARBA00023125"/>
    </source>
</evidence>